<reference evidence="1" key="2">
    <citation type="submission" date="2025-09" db="UniProtKB">
        <authorList>
            <consortium name="EnsemblPlants"/>
        </authorList>
    </citation>
    <scope>IDENTIFICATION</scope>
</reference>
<keyword evidence="2" id="KW-1185">Reference proteome</keyword>
<evidence type="ECO:0000313" key="2">
    <source>
        <dbReference type="Proteomes" id="UP001732700"/>
    </source>
</evidence>
<dbReference type="Proteomes" id="UP001732700">
    <property type="component" value="Chromosome 4A"/>
</dbReference>
<accession>A0ACD5W9F4</accession>
<sequence length="656" mass="70248">MPMSGAASVQPFVGEKKNNSSASIGNSGSSRAHYSLVSSIDHSCTRSLPSATRISRLPIIAGPCSLPTPLPYSSFDLPRLPYSASGSSFLFVGVPPRSRSILITPSVYFLMERTIDSLTYKGSIPEAINQSRREKKLFVIYISGEDETSSRLEQSTLVDEHTNIISESQCTIPADQHCTVQPHDTGLVNTNMNLPKIPTLSPFFFLTFSQPDPQKSIPSVSVIGLNGAMLWNHEGYISPEDLKESIEKAWAALHLQETAATLLTASLASRMSDPANTTSTTMPAQESSSPSENHSNSSSQSSESSAVRGFANSGGSISHAELLKTSESSKSESVPCNITSEERLDSPCNGVLPDLSASSNMDSCTDPNQTGSTPSLKGKNKVGGSSATVHSEPAASITTGRSTSELPVEQDKATTSSAIEVPTNSANKDDIQLVIRIPNGPSLQIKLTKEDVLRKVKNFVDENKGSGIGSYNLAMLYPRKVFTEQDMETTLYELGIETRQALVIIPNCQSVKVARRQSSSPSSVLDHTVGSDNSGGWGYFGFLGSALSYVNPLSYLRGSPTPSNPEQLGIEGSQHYRQSSGPLNRPGMEAGSQSRPLGSNGSQQAATHSSGNTLRRRPRQFGGNIHTLSSEEQGPSDERNVFWNGNSTEFGGDEKK</sequence>
<name>A0ACD5W9F4_AVESA</name>
<protein>
    <submittedName>
        <fullName evidence="1">Uncharacterized protein</fullName>
    </submittedName>
</protein>
<organism evidence="1 2">
    <name type="scientific">Avena sativa</name>
    <name type="common">Oat</name>
    <dbReference type="NCBI Taxonomy" id="4498"/>
    <lineage>
        <taxon>Eukaryota</taxon>
        <taxon>Viridiplantae</taxon>
        <taxon>Streptophyta</taxon>
        <taxon>Embryophyta</taxon>
        <taxon>Tracheophyta</taxon>
        <taxon>Spermatophyta</taxon>
        <taxon>Magnoliopsida</taxon>
        <taxon>Liliopsida</taxon>
        <taxon>Poales</taxon>
        <taxon>Poaceae</taxon>
        <taxon>BOP clade</taxon>
        <taxon>Pooideae</taxon>
        <taxon>Poodae</taxon>
        <taxon>Poeae</taxon>
        <taxon>Poeae Chloroplast Group 1 (Aveneae type)</taxon>
        <taxon>Aveninae</taxon>
        <taxon>Avena</taxon>
    </lineage>
</organism>
<proteinExistence type="predicted"/>
<dbReference type="EnsemblPlants" id="AVESA.00010b.r2.4AG0595370.1">
    <property type="protein sequence ID" value="AVESA.00010b.r2.4AG0595370.1.CDS"/>
    <property type="gene ID" value="AVESA.00010b.r2.4AG0595370"/>
</dbReference>
<reference evidence="1" key="1">
    <citation type="submission" date="2021-05" db="EMBL/GenBank/DDBJ databases">
        <authorList>
            <person name="Scholz U."/>
            <person name="Mascher M."/>
            <person name="Fiebig A."/>
        </authorList>
    </citation>
    <scope>NUCLEOTIDE SEQUENCE [LARGE SCALE GENOMIC DNA]</scope>
</reference>
<evidence type="ECO:0000313" key="1">
    <source>
        <dbReference type="EnsemblPlants" id="AVESA.00010b.r2.4AG0595370.1.CDS"/>
    </source>
</evidence>